<evidence type="ECO:0000313" key="3">
    <source>
        <dbReference type="Proteomes" id="UP001061302"/>
    </source>
</evidence>
<dbReference type="Gene3D" id="1.25.10.10">
    <property type="entry name" value="Leucine-rich Repeat Variant"/>
    <property type="match status" value="1"/>
</dbReference>
<dbReference type="SUPFAM" id="SSF48431">
    <property type="entry name" value="Lipovitellin-phosvitin complex, superhelical domain"/>
    <property type="match status" value="1"/>
</dbReference>
<organism evidence="2 3">
    <name type="scientific">Chitiniphilus purpureus</name>
    <dbReference type="NCBI Taxonomy" id="2981137"/>
    <lineage>
        <taxon>Bacteria</taxon>
        <taxon>Pseudomonadati</taxon>
        <taxon>Pseudomonadota</taxon>
        <taxon>Betaproteobacteria</taxon>
        <taxon>Neisseriales</taxon>
        <taxon>Chitinibacteraceae</taxon>
        <taxon>Chitiniphilus</taxon>
    </lineage>
</organism>
<gene>
    <name evidence="2" type="ORF">N8I74_10110</name>
</gene>
<reference evidence="2" key="1">
    <citation type="submission" date="2022-10" db="EMBL/GenBank/DDBJ databases">
        <title>Chitiniphilus purpureus sp. nov., a novel chitin-degrading bacterium isolated from crawfish pond sediment.</title>
        <authorList>
            <person name="Li K."/>
        </authorList>
    </citation>
    <scope>NUCLEOTIDE SEQUENCE</scope>
    <source>
        <strain evidence="2">CD1</strain>
    </source>
</reference>
<dbReference type="Proteomes" id="UP001061302">
    <property type="component" value="Chromosome"/>
</dbReference>
<dbReference type="InterPro" id="IPR011030">
    <property type="entry name" value="Lipovitellin_superhlx_dom"/>
</dbReference>
<dbReference type="InterPro" id="IPR011989">
    <property type="entry name" value="ARM-like"/>
</dbReference>
<protein>
    <recommendedName>
        <fullName evidence="4">HEAT repeat domain-containing protein</fullName>
    </recommendedName>
</protein>
<evidence type="ECO:0008006" key="4">
    <source>
        <dbReference type="Google" id="ProtNLM"/>
    </source>
</evidence>
<accession>A0ABY6DH86</accession>
<sequence length="489" mass="52075">MQAAIPTHIEPLLIRHAEDAAFYWAQLDSATGAFNLHPERHAHFNRLLDAHLEGLLVAEEHGVAPALKALARWGQPGEAFVAAWLGLQCKHRDEAAIDAVLAHIAAAPESLMRGLISAVAWLPAAAQSGALAYLMQCGEIGQVAALRAAALIGTTPGGVDPFGDLAPILDDPCAQASPRVRAAACRALAAMAIRVWGDGRAHQRTTGPLSGLVAAWESTWVDGLQPTLDRSPPGLLRRLLEDSDVSVRAEAAIGLARLDARAGTHANLLDARHALHAALLQQLAEVQRCSGIGRQLAMRRLLRWVACLALLTPPGSPDTESILHDLPARTALTFLLHHGDLAQLPRIAGWMQDPLLARHAGWVWQTLTGIDLEAHGYVIESDEAGVDTQPDDAAHTDSTDPAALQDARRDADNGLPYPDVMRIAAHPVSPAAVAEPHLLGRPTSREWLCNIVDGDHPHAVRAAAAHRLMLLTPVSATRVKGPVFAGPLS</sequence>
<feature type="region of interest" description="Disordered" evidence="1">
    <location>
        <begin position="386"/>
        <end position="411"/>
    </location>
</feature>
<evidence type="ECO:0000256" key="1">
    <source>
        <dbReference type="SAM" id="MobiDB-lite"/>
    </source>
</evidence>
<dbReference type="RefSeq" id="WP_263122896.1">
    <property type="nucleotide sequence ID" value="NZ_CP106753.1"/>
</dbReference>
<dbReference type="EMBL" id="CP106753">
    <property type="protein sequence ID" value="UXY13677.1"/>
    <property type="molecule type" value="Genomic_DNA"/>
</dbReference>
<proteinExistence type="predicted"/>
<name>A0ABY6DH86_9NEIS</name>
<keyword evidence="3" id="KW-1185">Reference proteome</keyword>
<evidence type="ECO:0000313" key="2">
    <source>
        <dbReference type="EMBL" id="UXY13677.1"/>
    </source>
</evidence>